<reference evidence="2 3" key="1">
    <citation type="submission" date="2022-10" db="EMBL/GenBank/DDBJ databases">
        <title>Defluviimonas sp. CAU 1641 isolated from mud.</title>
        <authorList>
            <person name="Kim W."/>
        </authorList>
    </citation>
    <scope>NUCLEOTIDE SEQUENCE [LARGE SCALE GENOMIC DNA]</scope>
    <source>
        <strain evidence="2 3">CAU 1641</strain>
    </source>
</reference>
<proteinExistence type="predicted"/>
<feature type="signal peptide" evidence="1">
    <location>
        <begin position="1"/>
        <end position="22"/>
    </location>
</feature>
<name>A0ABT3J8D6_9RHOB</name>
<evidence type="ECO:0000313" key="2">
    <source>
        <dbReference type="EMBL" id="MCW3783926.1"/>
    </source>
</evidence>
<protein>
    <recommendedName>
        <fullName evidence="4">DUF11 domain-containing protein</fullName>
    </recommendedName>
</protein>
<evidence type="ECO:0008006" key="4">
    <source>
        <dbReference type="Google" id="ProtNLM"/>
    </source>
</evidence>
<sequence length="207" mass="21281">MKKLTTLVITAMLVTVGGVALAQEGSQDPAPEAGGGEAIPADVVAIEAVEPVEIAEVDAEAGPLTAAMRSFVERPAVDESGLPVLDDEGLPVLVLVPTEEAAVVPGDRAVYRLSIANGGDEAVTDMVFDLAIPADVLLDPLSFSSGLETALQVMDPEAPGTWIDLLEETEDGLAPAVDPATITAVKARIAEIPAGSETTIEYAVTIR</sequence>
<dbReference type="EMBL" id="JAPDOG010000027">
    <property type="protein sequence ID" value="MCW3783926.1"/>
    <property type="molecule type" value="Genomic_DNA"/>
</dbReference>
<keyword evidence="3" id="KW-1185">Reference proteome</keyword>
<keyword evidence="1" id="KW-0732">Signal</keyword>
<gene>
    <name evidence="2" type="ORF">OM960_20540</name>
</gene>
<evidence type="ECO:0000313" key="3">
    <source>
        <dbReference type="Proteomes" id="UP001207582"/>
    </source>
</evidence>
<comment type="caution">
    <text evidence="2">The sequence shown here is derived from an EMBL/GenBank/DDBJ whole genome shotgun (WGS) entry which is preliminary data.</text>
</comment>
<dbReference type="RefSeq" id="WP_264773305.1">
    <property type="nucleotide sequence ID" value="NZ_JAPDOG010000027.1"/>
</dbReference>
<accession>A0ABT3J8D6</accession>
<evidence type="ECO:0000256" key="1">
    <source>
        <dbReference type="SAM" id="SignalP"/>
    </source>
</evidence>
<feature type="chain" id="PRO_5045209392" description="DUF11 domain-containing protein" evidence="1">
    <location>
        <begin position="23"/>
        <end position="207"/>
    </location>
</feature>
<organism evidence="2 3">
    <name type="scientific">Defluviimonas salinarum</name>
    <dbReference type="NCBI Taxonomy" id="2992147"/>
    <lineage>
        <taxon>Bacteria</taxon>
        <taxon>Pseudomonadati</taxon>
        <taxon>Pseudomonadota</taxon>
        <taxon>Alphaproteobacteria</taxon>
        <taxon>Rhodobacterales</taxon>
        <taxon>Paracoccaceae</taxon>
        <taxon>Albidovulum</taxon>
    </lineage>
</organism>
<dbReference type="Proteomes" id="UP001207582">
    <property type="component" value="Unassembled WGS sequence"/>
</dbReference>